<evidence type="ECO:0000259" key="1">
    <source>
        <dbReference type="Pfam" id="PF08722"/>
    </source>
</evidence>
<dbReference type="GO" id="GO:0003676">
    <property type="term" value="F:nucleic acid binding"/>
    <property type="evidence" value="ECO:0007669"/>
    <property type="project" value="InterPro"/>
</dbReference>
<reference evidence="2 3" key="1">
    <citation type="journal article" date="2019" name="J. Ind. Microbiol. Biotechnol.">
        <title>Paenibacillus amylolyticus 27C64 has a diverse set of carbohydrate-active enzymes and complete pectin deconstruction system.</title>
        <authorList>
            <person name="Keggi C."/>
            <person name="Doran-Peterson J."/>
        </authorList>
    </citation>
    <scope>NUCLEOTIDE SEQUENCE [LARGE SCALE GENOMIC DNA]</scope>
    <source>
        <strain evidence="2 3">27C64</strain>
    </source>
</reference>
<evidence type="ECO:0000313" key="3">
    <source>
        <dbReference type="Proteomes" id="UP000323664"/>
    </source>
</evidence>
<sequence length="225" mass="26689">MKNRNEFMKYKPIKVLRSKKYGNNYWTPRGNKVGKRIVELYSDLEYDHWLLVDTDPEVITYCEQPMEISYVLNGRLRTSIFDMWILKEDGTEIFVEVKYKKELTSKHPKHARTQRQIEAQREWCRMNNKLYVVRTEEDVRRGRHSIENRTSLCMAVVNSKKPVSLKEVLGVIPGEGIKIKEVVRELSNLSVDAVLLCLKWLLYEGDIKSNMEDQLIGFEMEVWRQ</sequence>
<dbReference type="InterPro" id="IPR014833">
    <property type="entry name" value="TnsA_N"/>
</dbReference>
<dbReference type="AlphaFoldDB" id="A0A5M9WYK3"/>
<dbReference type="EMBL" id="RIAS01000016">
    <property type="protein sequence ID" value="KAA8786754.1"/>
    <property type="molecule type" value="Genomic_DNA"/>
</dbReference>
<dbReference type="Gene3D" id="3.40.1350.10">
    <property type="match status" value="1"/>
</dbReference>
<dbReference type="InterPro" id="IPR011856">
    <property type="entry name" value="tRNA_endonuc-like_dom_sf"/>
</dbReference>
<proteinExistence type="predicted"/>
<protein>
    <recommendedName>
        <fullName evidence="1">TnsA endonuclease N-terminal domain-containing protein</fullName>
    </recommendedName>
</protein>
<feature type="domain" description="TnsA endonuclease N-terminal" evidence="1">
    <location>
        <begin position="55"/>
        <end position="136"/>
    </location>
</feature>
<evidence type="ECO:0000313" key="2">
    <source>
        <dbReference type="EMBL" id="KAA8786754.1"/>
    </source>
</evidence>
<name>A0A5M9WYK3_PAEAM</name>
<dbReference type="Pfam" id="PF08722">
    <property type="entry name" value="Tn7_TnsA-like_N"/>
    <property type="match status" value="1"/>
</dbReference>
<gene>
    <name evidence="2" type="ORF">EC604_23280</name>
</gene>
<dbReference type="OrthoDB" id="1778922at2"/>
<dbReference type="Proteomes" id="UP000323664">
    <property type="component" value="Unassembled WGS sequence"/>
</dbReference>
<comment type="caution">
    <text evidence="2">The sequence shown here is derived from an EMBL/GenBank/DDBJ whole genome shotgun (WGS) entry which is preliminary data.</text>
</comment>
<organism evidence="2 3">
    <name type="scientific">Paenibacillus amylolyticus</name>
    <dbReference type="NCBI Taxonomy" id="1451"/>
    <lineage>
        <taxon>Bacteria</taxon>
        <taxon>Bacillati</taxon>
        <taxon>Bacillota</taxon>
        <taxon>Bacilli</taxon>
        <taxon>Bacillales</taxon>
        <taxon>Paenibacillaceae</taxon>
        <taxon>Paenibacillus</taxon>
    </lineage>
</organism>
<dbReference type="RefSeq" id="WP_123066445.1">
    <property type="nucleotide sequence ID" value="NZ_RIAS01000016.1"/>
</dbReference>
<accession>A0A5M9WYK3</accession>